<organism evidence="2 3">
    <name type="scientific">Laccaria amethystina LaAM-08-1</name>
    <dbReference type="NCBI Taxonomy" id="1095629"/>
    <lineage>
        <taxon>Eukaryota</taxon>
        <taxon>Fungi</taxon>
        <taxon>Dikarya</taxon>
        <taxon>Basidiomycota</taxon>
        <taxon>Agaricomycotina</taxon>
        <taxon>Agaricomycetes</taxon>
        <taxon>Agaricomycetidae</taxon>
        <taxon>Agaricales</taxon>
        <taxon>Agaricineae</taxon>
        <taxon>Hydnangiaceae</taxon>
        <taxon>Laccaria</taxon>
    </lineage>
</organism>
<evidence type="ECO:0000313" key="2">
    <source>
        <dbReference type="EMBL" id="KIJ97624.1"/>
    </source>
</evidence>
<accession>A0A0C9WLX5</accession>
<dbReference type="Proteomes" id="UP000054477">
    <property type="component" value="Unassembled WGS sequence"/>
</dbReference>
<reference evidence="3" key="2">
    <citation type="submission" date="2015-01" db="EMBL/GenBank/DDBJ databases">
        <title>Evolutionary Origins and Diversification of the Mycorrhizal Mutualists.</title>
        <authorList>
            <consortium name="DOE Joint Genome Institute"/>
            <consortium name="Mycorrhizal Genomics Consortium"/>
            <person name="Kohler A."/>
            <person name="Kuo A."/>
            <person name="Nagy L.G."/>
            <person name="Floudas D."/>
            <person name="Copeland A."/>
            <person name="Barry K.W."/>
            <person name="Cichocki N."/>
            <person name="Veneault-Fourrey C."/>
            <person name="LaButti K."/>
            <person name="Lindquist E.A."/>
            <person name="Lipzen A."/>
            <person name="Lundell T."/>
            <person name="Morin E."/>
            <person name="Murat C."/>
            <person name="Riley R."/>
            <person name="Ohm R."/>
            <person name="Sun H."/>
            <person name="Tunlid A."/>
            <person name="Henrissat B."/>
            <person name="Grigoriev I.V."/>
            <person name="Hibbett D.S."/>
            <person name="Martin F."/>
        </authorList>
    </citation>
    <scope>NUCLEOTIDE SEQUENCE [LARGE SCALE GENOMIC DNA]</scope>
    <source>
        <strain evidence="3">LaAM-08-1</strain>
    </source>
</reference>
<proteinExistence type="predicted"/>
<dbReference type="HOGENOM" id="CLU_1611029_0_0_1"/>
<gene>
    <name evidence="2" type="ORF">K443DRAFT_9761</name>
</gene>
<feature type="compositionally biased region" description="Polar residues" evidence="1">
    <location>
        <begin position="51"/>
        <end position="62"/>
    </location>
</feature>
<feature type="region of interest" description="Disordered" evidence="1">
    <location>
        <begin position="50"/>
        <end position="109"/>
    </location>
</feature>
<evidence type="ECO:0000313" key="3">
    <source>
        <dbReference type="Proteomes" id="UP000054477"/>
    </source>
</evidence>
<sequence>MLILPFFREVFAERKKKQHTEEPGLSGAPRLFLQLEAHKVNGRNECFSKAHISTPTHGNPPSSDGPLIDREDLYTSPLPTQPRLVSSIHQLPNSDNEEEANIPNSSSTLTSMPILSTQLPAVHLKAPPDVIHPRSLQQNRLHASQIPSSPLTNILAEDEPPAKRS</sequence>
<evidence type="ECO:0000256" key="1">
    <source>
        <dbReference type="SAM" id="MobiDB-lite"/>
    </source>
</evidence>
<reference evidence="2 3" key="1">
    <citation type="submission" date="2014-04" db="EMBL/GenBank/DDBJ databases">
        <authorList>
            <consortium name="DOE Joint Genome Institute"/>
            <person name="Kuo A."/>
            <person name="Kohler A."/>
            <person name="Nagy L.G."/>
            <person name="Floudas D."/>
            <person name="Copeland A."/>
            <person name="Barry K.W."/>
            <person name="Cichocki N."/>
            <person name="Veneault-Fourrey C."/>
            <person name="LaButti K."/>
            <person name="Lindquist E.A."/>
            <person name="Lipzen A."/>
            <person name="Lundell T."/>
            <person name="Morin E."/>
            <person name="Murat C."/>
            <person name="Sun H."/>
            <person name="Tunlid A."/>
            <person name="Henrissat B."/>
            <person name="Grigoriev I.V."/>
            <person name="Hibbett D.S."/>
            <person name="Martin F."/>
            <person name="Nordberg H.P."/>
            <person name="Cantor M.N."/>
            <person name="Hua S.X."/>
        </authorList>
    </citation>
    <scope>NUCLEOTIDE SEQUENCE [LARGE SCALE GENOMIC DNA]</scope>
    <source>
        <strain evidence="2 3">LaAM-08-1</strain>
    </source>
</reference>
<keyword evidence="3" id="KW-1185">Reference proteome</keyword>
<feature type="compositionally biased region" description="Polar residues" evidence="1">
    <location>
        <begin position="83"/>
        <end position="94"/>
    </location>
</feature>
<feature type="compositionally biased region" description="Polar residues" evidence="1">
    <location>
        <begin position="142"/>
        <end position="152"/>
    </location>
</feature>
<feature type="region of interest" description="Disordered" evidence="1">
    <location>
        <begin position="142"/>
        <end position="165"/>
    </location>
</feature>
<dbReference type="AlphaFoldDB" id="A0A0C9WLX5"/>
<dbReference type="EMBL" id="KN838688">
    <property type="protein sequence ID" value="KIJ97624.1"/>
    <property type="molecule type" value="Genomic_DNA"/>
</dbReference>
<protein>
    <submittedName>
        <fullName evidence="2">Uncharacterized protein</fullName>
    </submittedName>
</protein>
<name>A0A0C9WLX5_9AGAR</name>